<keyword evidence="1" id="KW-0732">Signal</keyword>
<dbReference type="AlphaFoldDB" id="A0A926V9K3"/>
<reference evidence="2" key="1">
    <citation type="journal article" date="2015" name="ISME J.">
        <title>Draft Genome Sequence of Streptomyces incarnatus NRRL8089, which Produces the Nucleoside Antibiotic Sinefungin.</title>
        <authorList>
            <person name="Oshima K."/>
            <person name="Hattori M."/>
            <person name="Shimizu H."/>
            <person name="Fukuda K."/>
            <person name="Nemoto M."/>
            <person name="Inagaki K."/>
            <person name="Tamura T."/>
        </authorList>
    </citation>
    <scope>NUCLEOTIDE SEQUENCE</scope>
    <source>
        <strain evidence="2">FACHB-1375</strain>
    </source>
</reference>
<comment type="caution">
    <text evidence="2">The sequence shown here is derived from an EMBL/GenBank/DDBJ whole genome shotgun (WGS) entry which is preliminary data.</text>
</comment>
<proteinExistence type="predicted"/>
<evidence type="ECO:0000256" key="1">
    <source>
        <dbReference type="SAM" id="SignalP"/>
    </source>
</evidence>
<sequence length="262" mass="28723">MNVIKLPLTLSTLLVAVGLQTAIVPSSPARLEAQSDRPTITQTSANSWVVSQTYVPPNRQAPSTTVGGATRGKCVESAESLRALMPSNNLSLTTAEYPTLYWYIPRSTAKALKFELRDANENTLWTKTFTIPATSGIISFTLPKSELPPLIVGKSYHWYFKMLCLDGNSTDQSGNAIVDGWIERTEPSPTLVKDLEKATPSDRPALYAAAGIWQDSLTTLVELRRENPDDSTLARQWEKLLKSAGLDPVVEKPLVDCCTANR</sequence>
<feature type="signal peptide" evidence="1">
    <location>
        <begin position="1"/>
        <end position="21"/>
    </location>
</feature>
<dbReference type="EMBL" id="JACJPW010000002">
    <property type="protein sequence ID" value="MBD2179788.1"/>
    <property type="molecule type" value="Genomic_DNA"/>
</dbReference>
<dbReference type="InterPro" id="IPR010328">
    <property type="entry name" value="DUF928"/>
</dbReference>
<evidence type="ECO:0000313" key="3">
    <source>
        <dbReference type="Proteomes" id="UP000641646"/>
    </source>
</evidence>
<gene>
    <name evidence="2" type="ORF">H6G03_01460</name>
</gene>
<reference evidence="2" key="2">
    <citation type="submission" date="2020-08" db="EMBL/GenBank/DDBJ databases">
        <authorList>
            <person name="Chen M."/>
            <person name="Teng W."/>
            <person name="Zhao L."/>
            <person name="Hu C."/>
            <person name="Zhou Y."/>
            <person name="Han B."/>
            <person name="Song L."/>
            <person name="Shu W."/>
        </authorList>
    </citation>
    <scope>NUCLEOTIDE SEQUENCE</scope>
    <source>
        <strain evidence="2">FACHB-1375</strain>
    </source>
</reference>
<name>A0A926V9K3_9CYAN</name>
<dbReference type="RefSeq" id="WP_190461327.1">
    <property type="nucleotide sequence ID" value="NZ_JACJPW010000002.1"/>
</dbReference>
<dbReference type="Proteomes" id="UP000641646">
    <property type="component" value="Unassembled WGS sequence"/>
</dbReference>
<accession>A0A926V9K3</accession>
<organism evidence="2 3">
    <name type="scientific">Aerosakkonema funiforme FACHB-1375</name>
    <dbReference type="NCBI Taxonomy" id="2949571"/>
    <lineage>
        <taxon>Bacteria</taxon>
        <taxon>Bacillati</taxon>
        <taxon>Cyanobacteriota</taxon>
        <taxon>Cyanophyceae</taxon>
        <taxon>Oscillatoriophycideae</taxon>
        <taxon>Aerosakkonematales</taxon>
        <taxon>Aerosakkonemataceae</taxon>
        <taxon>Aerosakkonema</taxon>
    </lineage>
</organism>
<evidence type="ECO:0000313" key="2">
    <source>
        <dbReference type="EMBL" id="MBD2179788.1"/>
    </source>
</evidence>
<dbReference type="Pfam" id="PF06051">
    <property type="entry name" value="DUF928"/>
    <property type="match status" value="1"/>
</dbReference>
<protein>
    <submittedName>
        <fullName evidence="2">DUF928 domain-containing protein</fullName>
    </submittedName>
</protein>
<keyword evidence="3" id="KW-1185">Reference proteome</keyword>
<feature type="chain" id="PRO_5037012103" evidence="1">
    <location>
        <begin position="22"/>
        <end position="262"/>
    </location>
</feature>